<evidence type="ECO:0000313" key="3">
    <source>
        <dbReference type="Proteomes" id="UP000254161"/>
    </source>
</evidence>
<dbReference type="Proteomes" id="UP000535305">
    <property type="component" value="Unassembled WGS sequence"/>
</dbReference>
<organism evidence="2 3">
    <name type="scientific">Campylobacter upsaliensis</name>
    <dbReference type="NCBI Taxonomy" id="28080"/>
    <lineage>
        <taxon>Bacteria</taxon>
        <taxon>Pseudomonadati</taxon>
        <taxon>Campylobacterota</taxon>
        <taxon>Epsilonproteobacteria</taxon>
        <taxon>Campylobacterales</taxon>
        <taxon>Campylobacteraceae</taxon>
        <taxon>Campylobacter</taxon>
    </lineage>
</organism>
<sequence length="99" mass="11514">MTQNEVEQALLKVDLKENYNADLFDISVNKFTKDYEFIEDFTNMDLVKCKESGEVFQVFFKQDDKVRLLKVSNMEAMDKFKNLKGAMTKIILASGFKPD</sequence>
<reference evidence="2 3" key="1">
    <citation type="submission" date="2018-06" db="EMBL/GenBank/DDBJ databases">
        <authorList>
            <consortium name="Pathogen Informatics"/>
            <person name="Doyle S."/>
        </authorList>
    </citation>
    <scope>NUCLEOTIDE SEQUENCE [LARGE SCALE GENOMIC DNA]</scope>
    <source>
        <strain evidence="2 3">NCTC12264</strain>
    </source>
</reference>
<evidence type="ECO:0000313" key="4">
    <source>
        <dbReference type="Proteomes" id="UP000535305"/>
    </source>
</evidence>
<evidence type="ECO:0000313" key="1">
    <source>
        <dbReference type="EMBL" id="EAJ1622839.1"/>
    </source>
</evidence>
<dbReference type="AlphaFoldDB" id="A0A381F3C8"/>
<dbReference type="EMBL" id="UFUZ01000002">
    <property type="protein sequence ID" value="SUX41066.1"/>
    <property type="molecule type" value="Genomic_DNA"/>
</dbReference>
<dbReference type="Proteomes" id="UP000254161">
    <property type="component" value="Unassembled WGS sequence"/>
</dbReference>
<protein>
    <submittedName>
        <fullName evidence="2">Uncharacterized protein</fullName>
    </submittedName>
</protein>
<reference evidence="1 4" key="2">
    <citation type="submission" date="2018-06" db="EMBL/GenBank/DDBJ databases">
        <authorList>
            <consortium name="PulseNet: The National Subtyping Network for Foodborne Disease Surveillance"/>
            <person name="Tarr C.L."/>
            <person name="Trees E."/>
            <person name="Katz L.S."/>
            <person name="Carleton-Romer H.A."/>
            <person name="Stroika S."/>
            <person name="Kucerova Z."/>
            <person name="Roache K.F."/>
            <person name="Sabol A.L."/>
            <person name="Besser J."/>
            <person name="Gerner-Smidt P."/>
        </authorList>
    </citation>
    <scope>NUCLEOTIDE SEQUENCE [LARGE SCALE GENOMIC DNA]</scope>
    <source>
        <strain evidence="1 4">PNUSAC003104</strain>
    </source>
</reference>
<accession>A0A381F3C8</accession>
<gene>
    <name evidence="1" type="ORF">CT510_09375</name>
    <name evidence="2" type="ORF">NCTC12264_01884</name>
</gene>
<dbReference type="EMBL" id="AABVLA010000063">
    <property type="protein sequence ID" value="EAJ1622839.1"/>
    <property type="molecule type" value="Genomic_DNA"/>
</dbReference>
<evidence type="ECO:0000313" key="2">
    <source>
        <dbReference type="EMBL" id="SUX41066.1"/>
    </source>
</evidence>
<proteinExistence type="predicted"/>
<dbReference type="GeneID" id="77231637"/>
<dbReference type="RefSeq" id="WP_115631320.1">
    <property type="nucleotide sequence ID" value="NZ_JANKIR010000047.1"/>
</dbReference>
<name>A0A381F3C8_CAMUP</name>
<keyword evidence="4" id="KW-1185">Reference proteome</keyword>